<dbReference type="RefSeq" id="WP_119777525.1">
    <property type="nucleotide sequence ID" value="NZ_QYUK01000011.1"/>
</dbReference>
<evidence type="ECO:0000313" key="11">
    <source>
        <dbReference type="EMBL" id="RJF86881.1"/>
    </source>
</evidence>
<comment type="caution">
    <text evidence="11">The sequence shown here is derived from an EMBL/GenBank/DDBJ whole genome shotgun (WGS) entry which is preliminary data.</text>
</comment>
<dbReference type="FunFam" id="3.20.20.60:FF:000003">
    <property type="entry name" value="3-methyl-2-oxobutanoate hydroxymethyltransferase"/>
    <property type="match status" value="1"/>
</dbReference>
<feature type="binding site" evidence="7 10">
    <location>
        <position position="89"/>
    </location>
    <ligand>
        <name>Mg(2+)</name>
        <dbReference type="ChEBI" id="CHEBI:18420"/>
    </ligand>
</feature>
<dbReference type="NCBIfam" id="NF001452">
    <property type="entry name" value="PRK00311.1"/>
    <property type="match status" value="1"/>
</dbReference>
<dbReference type="PIRSF" id="PIRSF000388">
    <property type="entry name" value="Pantoate_hydroxy_MeTrfase"/>
    <property type="match status" value="1"/>
</dbReference>
<feature type="active site" description="Proton acceptor" evidence="7 8">
    <location>
        <position position="189"/>
    </location>
</feature>
<keyword evidence="7 10" id="KW-0460">Magnesium</keyword>
<dbReference type="GO" id="GO:0032259">
    <property type="term" value="P:methylation"/>
    <property type="evidence" value="ECO:0007669"/>
    <property type="project" value="UniProtKB-KW"/>
</dbReference>
<dbReference type="Pfam" id="PF02548">
    <property type="entry name" value="Pantoate_transf"/>
    <property type="match status" value="1"/>
</dbReference>
<dbReference type="PANTHER" id="PTHR20881:SF0">
    <property type="entry name" value="3-METHYL-2-OXOBUTANOATE HYDROXYMETHYLTRANSFERASE"/>
    <property type="match status" value="1"/>
</dbReference>
<evidence type="ECO:0000256" key="2">
    <source>
        <dbReference type="ARBA" id="ARBA00008676"/>
    </source>
</evidence>
<comment type="function">
    <text evidence="6 7">Catalyzes the reversible reaction in which hydroxymethyl group from 5,10-methylenetetrahydrofolate is transferred onto alpha-ketoisovalerate to form ketopantoate.</text>
</comment>
<dbReference type="Gene3D" id="3.20.20.60">
    <property type="entry name" value="Phosphoenolpyruvate-binding domains"/>
    <property type="match status" value="1"/>
</dbReference>
<comment type="similarity">
    <text evidence="2 7">Belongs to the PanB family.</text>
</comment>
<evidence type="ECO:0000256" key="1">
    <source>
        <dbReference type="ARBA" id="ARBA00005033"/>
    </source>
</evidence>
<dbReference type="AlphaFoldDB" id="A0A418WA19"/>
<protein>
    <recommendedName>
        <fullName evidence="7">3-methyl-2-oxobutanoate hydroxymethyltransferase</fullName>
        <ecNumber evidence="7">2.1.2.11</ecNumber>
    </recommendedName>
    <alternativeName>
        <fullName evidence="7">Ketopantoate hydroxymethyltransferase</fullName>
        <shortName evidence="7">KPHMT</shortName>
    </alternativeName>
</protein>
<evidence type="ECO:0000256" key="10">
    <source>
        <dbReference type="PIRSR" id="PIRSR000388-3"/>
    </source>
</evidence>
<dbReference type="InterPro" id="IPR040442">
    <property type="entry name" value="Pyrv_kinase-like_dom_sf"/>
</dbReference>
<comment type="catalytic activity">
    <reaction evidence="7">
        <text>(6R)-5,10-methylene-5,6,7,8-tetrahydrofolate + 3-methyl-2-oxobutanoate + H2O = 2-dehydropantoate + (6S)-5,6,7,8-tetrahydrofolate</text>
        <dbReference type="Rhea" id="RHEA:11824"/>
        <dbReference type="ChEBI" id="CHEBI:11561"/>
        <dbReference type="ChEBI" id="CHEBI:11851"/>
        <dbReference type="ChEBI" id="CHEBI:15377"/>
        <dbReference type="ChEBI" id="CHEBI:15636"/>
        <dbReference type="ChEBI" id="CHEBI:57453"/>
        <dbReference type="EC" id="2.1.2.11"/>
    </reaction>
</comment>
<feature type="binding site" evidence="7 10">
    <location>
        <position position="121"/>
    </location>
    <ligand>
        <name>Mg(2+)</name>
        <dbReference type="ChEBI" id="CHEBI:18420"/>
    </ligand>
</feature>
<dbReference type="GO" id="GO:0003864">
    <property type="term" value="F:3-methyl-2-oxobutanoate hydroxymethyltransferase activity"/>
    <property type="evidence" value="ECO:0007669"/>
    <property type="project" value="UniProtKB-UniRule"/>
</dbReference>
<feature type="binding site" evidence="7 10">
    <location>
        <position position="50"/>
    </location>
    <ligand>
        <name>Mg(2+)</name>
        <dbReference type="ChEBI" id="CHEBI:18420"/>
    </ligand>
</feature>
<comment type="subcellular location">
    <subcellularLocation>
        <location evidence="7">Cytoplasm</location>
    </subcellularLocation>
</comment>
<dbReference type="EMBL" id="QYUK01000011">
    <property type="protein sequence ID" value="RJF86881.1"/>
    <property type="molecule type" value="Genomic_DNA"/>
</dbReference>
<evidence type="ECO:0000256" key="9">
    <source>
        <dbReference type="PIRSR" id="PIRSR000388-2"/>
    </source>
</evidence>
<keyword evidence="11" id="KW-0489">Methyltransferase</keyword>
<dbReference type="InterPro" id="IPR015813">
    <property type="entry name" value="Pyrv/PenolPyrv_kinase-like_dom"/>
</dbReference>
<evidence type="ECO:0000256" key="5">
    <source>
        <dbReference type="ARBA" id="ARBA00022679"/>
    </source>
</evidence>
<dbReference type="OrthoDB" id="9781789at2"/>
<keyword evidence="12" id="KW-1185">Reference proteome</keyword>
<dbReference type="GO" id="GO:0000287">
    <property type="term" value="F:magnesium ion binding"/>
    <property type="evidence" value="ECO:0007669"/>
    <property type="project" value="TreeGrafter"/>
</dbReference>
<proteinExistence type="inferred from homology"/>
<dbReference type="PANTHER" id="PTHR20881">
    <property type="entry name" value="3-METHYL-2-OXOBUTANOATE HYDROXYMETHYLTRANSFERASE"/>
    <property type="match status" value="1"/>
</dbReference>
<gene>
    <name evidence="7 11" type="primary">panB</name>
    <name evidence="11" type="ORF">D3874_07495</name>
</gene>
<dbReference type="Proteomes" id="UP000284605">
    <property type="component" value="Unassembled WGS sequence"/>
</dbReference>
<name>A0A418WA19_9PROT</name>
<evidence type="ECO:0000256" key="7">
    <source>
        <dbReference type="HAMAP-Rule" id="MF_00156"/>
    </source>
</evidence>
<keyword evidence="7" id="KW-0963">Cytoplasm</keyword>
<evidence type="ECO:0000256" key="6">
    <source>
        <dbReference type="ARBA" id="ARBA00056497"/>
    </source>
</evidence>
<keyword evidence="4 7" id="KW-0566">Pantothenate biosynthesis</keyword>
<evidence type="ECO:0000313" key="12">
    <source>
        <dbReference type="Proteomes" id="UP000284605"/>
    </source>
</evidence>
<feature type="binding site" evidence="7 9">
    <location>
        <position position="119"/>
    </location>
    <ligand>
        <name>3-methyl-2-oxobutanoate</name>
        <dbReference type="ChEBI" id="CHEBI:11851"/>
    </ligand>
</feature>
<accession>A0A418WA19</accession>
<comment type="subunit">
    <text evidence="3 7">Homodecamer; pentamer of dimers.</text>
</comment>
<evidence type="ECO:0000256" key="3">
    <source>
        <dbReference type="ARBA" id="ARBA00011424"/>
    </source>
</evidence>
<dbReference type="CDD" id="cd06557">
    <property type="entry name" value="KPHMT-like"/>
    <property type="match status" value="1"/>
</dbReference>
<dbReference type="GO" id="GO:0015940">
    <property type="term" value="P:pantothenate biosynthetic process"/>
    <property type="evidence" value="ECO:0007669"/>
    <property type="project" value="UniProtKB-UniRule"/>
</dbReference>
<organism evidence="11 12">
    <name type="scientific">Oleomonas cavernae</name>
    <dbReference type="NCBI Taxonomy" id="2320859"/>
    <lineage>
        <taxon>Bacteria</taxon>
        <taxon>Pseudomonadati</taxon>
        <taxon>Pseudomonadota</taxon>
        <taxon>Alphaproteobacteria</taxon>
        <taxon>Acetobacterales</taxon>
        <taxon>Acetobacteraceae</taxon>
        <taxon>Oleomonas</taxon>
    </lineage>
</organism>
<dbReference type="SUPFAM" id="SSF51621">
    <property type="entry name" value="Phosphoenolpyruvate/pyruvate domain"/>
    <property type="match status" value="1"/>
</dbReference>
<feature type="binding site" evidence="7 9">
    <location>
        <begin position="50"/>
        <end position="51"/>
    </location>
    <ligand>
        <name>3-methyl-2-oxobutanoate</name>
        <dbReference type="ChEBI" id="CHEBI:11851"/>
    </ligand>
</feature>
<dbReference type="HAMAP" id="MF_00156">
    <property type="entry name" value="PanB"/>
    <property type="match status" value="1"/>
</dbReference>
<dbReference type="GO" id="GO:0008168">
    <property type="term" value="F:methyltransferase activity"/>
    <property type="evidence" value="ECO:0007669"/>
    <property type="project" value="UniProtKB-KW"/>
</dbReference>
<comment type="pathway">
    <text evidence="1 7">Cofactor biosynthesis; (R)-pantothenate biosynthesis; (R)-pantoate from 3-methyl-2-oxobutanoate: step 1/2.</text>
</comment>
<dbReference type="GO" id="GO:0005737">
    <property type="term" value="C:cytoplasm"/>
    <property type="evidence" value="ECO:0007669"/>
    <property type="project" value="UniProtKB-SubCell"/>
</dbReference>
<dbReference type="NCBIfam" id="TIGR00222">
    <property type="entry name" value="panB"/>
    <property type="match status" value="1"/>
</dbReference>
<feature type="binding site" evidence="7 9">
    <location>
        <position position="89"/>
    </location>
    <ligand>
        <name>3-methyl-2-oxobutanoate</name>
        <dbReference type="ChEBI" id="CHEBI:11851"/>
    </ligand>
</feature>
<evidence type="ECO:0000256" key="8">
    <source>
        <dbReference type="PIRSR" id="PIRSR000388-1"/>
    </source>
</evidence>
<evidence type="ECO:0000256" key="4">
    <source>
        <dbReference type="ARBA" id="ARBA00022655"/>
    </source>
</evidence>
<keyword evidence="5 7" id="KW-0808">Transferase</keyword>
<dbReference type="InterPro" id="IPR003700">
    <property type="entry name" value="Pantoate_hydroxy_MeTrfase"/>
</dbReference>
<comment type="cofactor">
    <cofactor evidence="7 10">
        <name>Mg(2+)</name>
        <dbReference type="ChEBI" id="CHEBI:18420"/>
    </cofactor>
    <text evidence="7 10">Binds 1 Mg(2+) ion per subunit.</text>
</comment>
<sequence length="285" mass="30154">MSAQSTTTKTVTVPRLRARKGAEPIVCLTAYTTPMAKMLDPHADLLLVGDSLGMVLYGLPSTIGVTLDIMIAHGAAVVRGAHKALVVIDMPFGSYEESPEQAFRNAVRVLRETGAAAVKLEGGQVMAETISYLTRRGIPVMAHVGLLPQSVNVSGGYAALGTASTEGWDRIVEDAVAVDKAGAFLVVVEAVSEPLAVRITDSISIPTIGIGASAHCDGQVLVIDDMLGMSARTPKFVKRYAELGHAIDEAAARYAAEVRSRQFPSEEYTYKLKGDNRPAGGSERS</sequence>
<reference evidence="11 12" key="1">
    <citation type="submission" date="2018-09" db="EMBL/GenBank/DDBJ databases">
        <authorList>
            <person name="Zhu H."/>
        </authorList>
    </citation>
    <scope>NUCLEOTIDE SEQUENCE [LARGE SCALE GENOMIC DNA]</scope>
    <source>
        <strain evidence="11 12">K1W22B-8</strain>
    </source>
</reference>
<dbReference type="UniPathway" id="UPA00028">
    <property type="reaction ID" value="UER00003"/>
</dbReference>
<dbReference type="EC" id="2.1.2.11" evidence="7"/>
<keyword evidence="7 10" id="KW-0479">Metal-binding</keyword>